<dbReference type="EMBL" id="VJMJ01000277">
    <property type="protein sequence ID" value="KAF0724213.1"/>
    <property type="molecule type" value="Genomic_DNA"/>
</dbReference>
<keyword evidence="1" id="KW-0233">DNA recombination</keyword>
<accession>A0A6G0WCY8</accession>
<protein>
    <recommendedName>
        <fullName evidence="1">ATP-dependent DNA helicase</fullName>
        <ecNumber evidence="1">5.6.2.3</ecNumber>
    </recommendedName>
</protein>
<evidence type="ECO:0000256" key="1">
    <source>
        <dbReference type="RuleBase" id="RU363044"/>
    </source>
</evidence>
<dbReference type="GO" id="GO:0016787">
    <property type="term" value="F:hydrolase activity"/>
    <property type="evidence" value="ECO:0007669"/>
    <property type="project" value="UniProtKB-KW"/>
</dbReference>
<comment type="catalytic activity">
    <reaction evidence="1">
        <text>ATP + H2O = ADP + phosphate + H(+)</text>
        <dbReference type="Rhea" id="RHEA:13065"/>
        <dbReference type="ChEBI" id="CHEBI:15377"/>
        <dbReference type="ChEBI" id="CHEBI:15378"/>
        <dbReference type="ChEBI" id="CHEBI:30616"/>
        <dbReference type="ChEBI" id="CHEBI:43474"/>
        <dbReference type="ChEBI" id="CHEBI:456216"/>
        <dbReference type="EC" id="5.6.2.3"/>
    </reaction>
</comment>
<name>A0A6G0WCY8_9STRA</name>
<keyword evidence="1" id="KW-0378">Hydrolase</keyword>
<proteinExistence type="inferred from homology"/>
<organism evidence="3 4">
    <name type="scientific">Aphanomyces euteiches</name>
    <dbReference type="NCBI Taxonomy" id="100861"/>
    <lineage>
        <taxon>Eukaryota</taxon>
        <taxon>Sar</taxon>
        <taxon>Stramenopiles</taxon>
        <taxon>Oomycota</taxon>
        <taxon>Saprolegniomycetes</taxon>
        <taxon>Saprolegniales</taxon>
        <taxon>Verrucalvaceae</taxon>
        <taxon>Aphanomyces</taxon>
    </lineage>
</organism>
<keyword evidence="1" id="KW-0547">Nucleotide-binding</keyword>
<dbReference type="Pfam" id="PF05970">
    <property type="entry name" value="PIF1"/>
    <property type="match status" value="1"/>
</dbReference>
<dbReference type="AlphaFoldDB" id="A0A6G0WCY8"/>
<comment type="similarity">
    <text evidence="1">Belongs to the helicase family.</text>
</comment>
<dbReference type="GO" id="GO:0006310">
    <property type="term" value="P:DNA recombination"/>
    <property type="evidence" value="ECO:0007669"/>
    <property type="project" value="UniProtKB-KW"/>
</dbReference>
<dbReference type="EC" id="5.6.2.3" evidence="1"/>
<dbReference type="GO" id="GO:0006281">
    <property type="term" value="P:DNA repair"/>
    <property type="evidence" value="ECO:0007669"/>
    <property type="project" value="UniProtKB-KW"/>
</dbReference>
<dbReference type="VEuPathDB" id="FungiDB:AeMF1_015223"/>
<keyword evidence="4" id="KW-1185">Reference proteome</keyword>
<keyword evidence="1" id="KW-0227">DNA damage</keyword>
<dbReference type="GO" id="GO:0005524">
    <property type="term" value="F:ATP binding"/>
    <property type="evidence" value="ECO:0007669"/>
    <property type="project" value="UniProtKB-KW"/>
</dbReference>
<keyword evidence="1" id="KW-0234">DNA repair</keyword>
<reference evidence="3 4" key="1">
    <citation type="submission" date="2019-07" db="EMBL/GenBank/DDBJ databases">
        <title>Genomics analysis of Aphanomyces spp. identifies a new class of oomycete effector associated with host adaptation.</title>
        <authorList>
            <person name="Gaulin E."/>
        </authorList>
    </citation>
    <scope>NUCLEOTIDE SEQUENCE [LARGE SCALE GENOMIC DNA]</scope>
    <source>
        <strain evidence="3 4">ATCC 201684</strain>
    </source>
</reference>
<dbReference type="Proteomes" id="UP000481153">
    <property type="component" value="Unassembled WGS sequence"/>
</dbReference>
<evidence type="ECO:0000313" key="3">
    <source>
        <dbReference type="EMBL" id="KAF0724213.1"/>
    </source>
</evidence>
<dbReference type="InterPro" id="IPR027417">
    <property type="entry name" value="P-loop_NTPase"/>
</dbReference>
<dbReference type="GO" id="GO:0000723">
    <property type="term" value="P:telomere maintenance"/>
    <property type="evidence" value="ECO:0007669"/>
    <property type="project" value="InterPro"/>
</dbReference>
<dbReference type="GO" id="GO:0043139">
    <property type="term" value="F:5'-3' DNA helicase activity"/>
    <property type="evidence" value="ECO:0007669"/>
    <property type="project" value="UniProtKB-EC"/>
</dbReference>
<comment type="cofactor">
    <cofactor evidence="1">
        <name>Mg(2+)</name>
        <dbReference type="ChEBI" id="CHEBI:18420"/>
    </cofactor>
</comment>
<dbReference type="SUPFAM" id="SSF52540">
    <property type="entry name" value="P-loop containing nucleoside triphosphate hydrolases"/>
    <property type="match status" value="1"/>
</dbReference>
<keyword evidence="1" id="KW-0067">ATP-binding</keyword>
<evidence type="ECO:0000259" key="2">
    <source>
        <dbReference type="Pfam" id="PF05970"/>
    </source>
</evidence>
<keyword evidence="1" id="KW-0347">Helicase</keyword>
<dbReference type="PANTHER" id="PTHR10492:SF57">
    <property type="entry name" value="ATP-DEPENDENT DNA HELICASE"/>
    <property type="match status" value="1"/>
</dbReference>
<comment type="caution">
    <text evidence="3">The sequence shown here is derived from an EMBL/GenBank/DDBJ whole genome shotgun (WGS) entry which is preliminary data.</text>
</comment>
<gene>
    <name evidence="3" type="ORF">Ae201684_017062</name>
</gene>
<feature type="domain" description="DNA helicase Pif1-like DEAD-box helicase" evidence="2">
    <location>
        <begin position="1"/>
        <end position="98"/>
    </location>
</feature>
<dbReference type="InterPro" id="IPR010285">
    <property type="entry name" value="DNA_helicase_pif1-like_DEAD"/>
</dbReference>
<sequence length="200" mass="22190">MMHKYAVETVDHMLQDLMDNALSFGGKVVIFSGDFKQMLPVILKGTPGLILEACLKNSYLWRNVAKFHLTVNMRLTNNNSESVREVAGLLKSIGHGTYPICTELGADYIRLPDDSAIPYNSPDDLGSFLHSVYQDMNNLRINELRSYFGCRAILAPKHSVVADINPTLLERLTSDGEMTYLSADSVAEKLNSDTNAPSSF</sequence>
<dbReference type="PANTHER" id="PTHR10492">
    <property type="match status" value="1"/>
</dbReference>
<evidence type="ECO:0000313" key="4">
    <source>
        <dbReference type="Proteomes" id="UP000481153"/>
    </source>
</evidence>